<dbReference type="FunFam" id="2.10.25.10:FF:000055">
    <property type="entry name" value="alpha-tectorin isoform X1"/>
    <property type="match status" value="1"/>
</dbReference>
<sequence>MQKVLALFVLALAVSTTLAAKKCPENSTFKECARACPVTCQDVVDGTTDKVCIEICVPDCECNDGFALHDGKCYQTAACAQYAKKQ</sequence>
<proteinExistence type="inferred from homology"/>
<evidence type="ECO:0000313" key="7">
    <source>
        <dbReference type="EMBL" id="CAD5228648.1"/>
    </source>
</evidence>
<dbReference type="CDD" id="cd19941">
    <property type="entry name" value="TIL"/>
    <property type="match status" value="1"/>
</dbReference>
<feature type="signal peptide" evidence="5">
    <location>
        <begin position="1"/>
        <end position="19"/>
    </location>
</feature>
<gene>
    <name evidence="7" type="ORF">BOKJ2_LOCUS12783</name>
</gene>
<dbReference type="PANTHER" id="PTHR23259">
    <property type="entry name" value="RIDDLE"/>
    <property type="match status" value="1"/>
</dbReference>
<dbReference type="Proteomes" id="UP000783686">
    <property type="component" value="Unassembled WGS sequence"/>
</dbReference>
<evidence type="ECO:0000256" key="1">
    <source>
        <dbReference type="ARBA" id="ARBA00007611"/>
    </source>
</evidence>
<dbReference type="EMBL" id="CAJFCW020000006">
    <property type="protein sequence ID" value="CAG9124799.1"/>
    <property type="molecule type" value="Genomic_DNA"/>
</dbReference>
<reference evidence="7" key="1">
    <citation type="submission" date="2020-09" db="EMBL/GenBank/DDBJ databases">
        <authorList>
            <person name="Kikuchi T."/>
        </authorList>
    </citation>
    <scope>NUCLEOTIDE SEQUENCE</scope>
    <source>
        <strain evidence="7">SH1</strain>
    </source>
</reference>
<feature type="domain" description="TIL" evidence="6">
    <location>
        <begin position="23"/>
        <end position="79"/>
    </location>
</feature>
<keyword evidence="5" id="KW-0732">Signal</keyword>
<dbReference type="EMBL" id="CAJFDH010000006">
    <property type="protein sequence ID" value="CAD5228648.1"/>
    <property type="molecule type" value="Genomic_DNA"/>
</dbReference>
<keyword evidence="4" id="KW-1015">Disulfide bond</keyword>
<protein>
    <recommendedName>
        <fullName evidence="6">TIL domain-containing protein</fullName>
    </recommendedName>
</protein>
<evidence type="ECO:0000256" key="2">
    <source>
        <dbReference type="ARBA" id="ARBA00022690"/>
    </source>
</evidence>
<organism evidence="7 8">
    <name type="scientific">Bursaphelenchus okinawaensis</name>
    <dbReference type="NCBI Taxonomy" id="465554"/>
    <lineage>
        <taxon>Eukaryota</taxon>
        <taxon>Metazoa</taxon>
        <taxon>Ecdysozoa</taxon>
        <taxon>Nematoda</taxon>
        <taxon>Chromadorea</taxon>
        <taxon>Rhabditida</taxon>
        <taxon>Tylenchina</taxon>
        <taxon>Tylenchomorpha</taxon>
        <taxon>Aphelenchoidea</taxon>
        <taxon>Aphelenchoididae</taxon>
        <taxon>Bursaphelenchus</taxon>
    </lineage>
</organism>
<comment type="caution">
    <text evidence="7">The sequence shown here is derived from an EMBL/GenBank/DDBJ whole genome shotgun (WGS) entry which is preliminary data.</text>
</comment>
<accession>A0A811LKL2</accession>
<dbReference type="InterPro" id="IPR002919">
    <property type="entry name" value="TIL_dom"/>
</dbReference>
<dbReference type="SUPFAM" id="SSF57567">
    <property type="entry name" value="Serine protease inhibitors"/>
    <property type="match status" value="1"/>
</dbReference>
<dbReference type="AlphaFoldDB" id="A0A811LKL2"/>
<dbReference type="GO" id="GO:0004867">
    <property type="term" value="F:serine-type endopeptidase inhibitor activity"/>
    <property type="evidence" value="ECO:0007669"/>
    <property type="project" value="UniProtKB-KW"/>
</dbReference>
<evidence type="ECO:0000256" key="3">
    <source>
        <dbReference type="ARBA" id="ARBA00022900"/>
    </source>
</evidence>
<keyword evidence="8" id="KW-1185">Reference proteome</keyword>
<evidence type="ECO:0000256" key="5">
    <source>
        <dbReference type="SAM" id="SignalP"/>
    </source>
</evidence>
<dbReference type="Pfam" id="PF01826">
    <property type="entry name" value="TIL"/>
    <property type="match status" value="1"/>
</dbReference>
<comment type="similarity">
    <text evidence="1">Belongs to the serine protease inhibitor-like (TIL domain-containing) family.</text>
</comment>
<dbReference type="InterPro" id="IPR051368">
    <property type="entry name" value="SerProtInhib-TIL_Domain"/>
</dbReference>
<evidence type="ECO:0000313" key="8">
    <source>
        <dbReference type="Proteomes" id="UP000614601"/>
    </source>
</evidence>
<keyword evidence="3" id="KW-0722">Serine protease inhibitor</keyword>
<keyword evidence="2" id="KW-0646">Protease inhibitor</keyword>
<dbReference type="Proteomes" id="UP000614601">
    <property type="component" value="Unassembled WGS sequence"/>
</dbReference>
<name>A0A811LKL2_9BILA</name>
<dbReference type="Gene3D" id="2.10.25.10">
    <property type="entry name" value="Laminin"/>
    <property type="match status" value="1"/>
</dbReference>
<evidence type="ECO:0000259" key="6">
    <source>
        <dbReference type="Pfam" id="PF01826"/>
    </source>
</evidence>
<dbReference type="OrthoDB" id="671595at2759"/>
<evidence type="ECO:0000256" key="4">
    <source>
        <dbReference type="ARBA" id="ARBA00023157"/>
    </source>
</evidence>
<dbReference type="PANTHER" id="PTHR23259:SF70">
    <property type="entry name" value="ACCESSORY GLAND PROTEIN ACP62F-RELATED"/>
    <property type="match status" value="1"/>
</dbReference>
<dbReference type="InterPro" id="IPR036084">
    <property type="entry name" value="Ser_inhib-like_sf"/>
</dbReference>
<feature type="chain" id="PRO_5035682055" description="TIL domain-containing protein" evidence="5">
    <location>
        <begin position="20"/>
        <end position="86"/>
    </location>
</feature>